<reference evidence="9" key="1">
    <citation type="submission" date="2022-11" db="UniProtKB">
        <authorList>
            <consortium name="WormBaseParasite"/>
        </authorList>
    </citation>
    <scope>IDENTIFICATION</scope>
</reference>
<keyword evidence="6" id="KW-0325">Glycoprotein</keyword>
<feature type="transmembrane region" description="Helical" evidence="7">
    <location>
        <begin position="7"/>
        <end position="32"/>
    </location>
</feature>
<dbReference type="GO" id="GO:0016020">
    <property type="term" value="C:membrane"/>
    <property type="evidence" value="ECO:0007669"/>
    <property type="project" value="UniProtKB-SubCell"/>
</dbReference>
<keyword evidence="5 7" id="KW-0472">Membrane</keyword>
<protein>
    <submittedName>
        <fullName evidence="9">Uncharacterized protein</fullName>
    </submittedName>
</protein>
<comment type="similarity">
    <text evidence="2">Belongs to the CD36 family.</text>
</comment>
<evidence type="ECO:0000256" key="1">
    <source>
        <dbReference type="ARBA" id="ARBA00004370"/>
    </source>
</evidence>
<dbReference type="Pfam" id="PF01130">
    <property type="entry name" value="CD36"/>
    <property type="match status" value="1"/>
</dbReference>
<evidence type="ECO:0000256" key="3">
    <source>
        <dbReference type="ARBA" id="ARBA00022692"/>
    </source>
</evidence>
<evidence type="ECO:0000256" key="7">
    <source>
        <dbReference type="SAM" id="Phobius"/>
    </source>
</evidence>
<dbReference type="Proteomes" id="UP000887581">
    <property type="component" value="Unplaced"/>
</dbReference>
<evidence type="ECO:0000313" key="9">
    <source>
        <dbReference type="WBParaSite" id="sdigi.contig32.g2327.t1"/>
    </source>
</evidence>
<keyword evidence="4 7" id="KW-1133">Transmembrane helix</keyword>
<organism evidence="8 9">
    <name type="scientific">Setaria digitata</name>
    <dbReference type="NCBI Taxonomy" id="48799"/>
    <lineage>
        <taxon>Eukaryota</taxon>
        <taxon>Metazoa</taxon>
        <taxon>Ecdysozoa</taxon>
        <taxon>Nematoda</taxon>
        <taxon>Chromadorea</taxon>
        <taxon>Rhabditida</taxon>
        <taxon>Spirurina</taxon>
        <taxon>Spiruromorpha</taxon>
        <taxon>Filarioidea</taxon>
        <taxon>Setariidae</taxon>
        <taxon>Setaria</taxon>
    </lineage>
</organism>
<comment type="subcellular location">
    <subcellularLocation>
        <location evidence="1">Membrane</location>
    </subcellularLocation>
</comment>
<evidence type="ECO:0000313" key="8">
    <source>
        <dbReference type="Proteomes" id="UP000887581"/>
    </source>
</evidence>
<keyword evidence="3 7" id="KW-0812">Transmembrane</keyword>
<evidence type="ECO:0000256" key="4">
    <source>
        <dbReference type="ARBA" id="ARBA00022989"/>
    </source>
</evidence>
<dbReference type="GO" id="GO:0005044">
    <property type="term" value="F:scavenger receptor activity"/>
    <property type="evidence" value="ECO:0007669"/>
    <property type="project" value="TreeGrafter"/>
</dbReference>
<dbReference type="PANTHER" id="PTHR11923">
    <property type="entry name" value="SCAVENGER RECEPTOR CLASS B TYPE-1 SR-B1"/>
    <property type="match status" value="1"/>
</dbReference>
<dbReference type="PANTHER" id="PTHR11923:SF51">
    <property type="entry name" value="LYSOSOME MEMBRANE PROTEIN 2"/>
    <property type="match status" value="1"/>
</dbReference>
<proteinExistence type="inferred from homology"/>
<name>A0A915PX40_9BILA</name>
<evidence type="ECO:0000256" key="5">
    <source>
        <dbReference type="ARBA" id="ARBA00023136"/>
    </source>
</evidence>
<evidence type="ECO:0000256" key="2">
    <source>
        <dbReference type="ARBA" id="ARBA00010532"/>
    </source>
</evidence>
<dbReference type="InterPro" id="IPR002159">
    <property type="entry name" value="CD36_fam"/>
</dbReference>
<evidence type="ECO:0000256" key="6">
    <source>
        <dbReference type="ARBA" id="ARBA00023180"/>
    </source>
</evidence>
<dbReference type="WBParaSite" id="sdigi.contig32.g2327.t1">
    <property type="protein sequence ID" value="sdigi.contig32.g2327.t1"/>
    <property type="gene ID" value="sdigi.contig32.g2327"/>
</dbReference>
<keyword evidence="8" id="KW-1185">Reference proteome</keyword>
<dbReference type="PRINTS" id="PR01609">
    <property type="entry name" value="CD36FAMILY"/>
</dbReference>
<dbReference type="GO" id="GO:0005737">
    <property type="term" value="C:cytoplasm"/>
    <property type="evidence" value="ECO:0007669"/>
    <property type="project" value="TreeGrafter"/>
</dbReference>
<dbReference type="AlphaFoldDB" id="A0A915PX40"/>
<accession>A0A915PX40</accession>
<sequence>MNIRICVIGVLAVGAIFIILGILSLTVIPLTMSKQINKNEHLGLDENGTYNIMTQRWIEPKYSMRLKVWTVSVENPEDVAKLGSYPALIEKGPYVFIEHQKKIKVDFMRNNTRVLYRNKRYYIYDENESCTNCSLNDLVTIPNILLQYLVNIAKSPFIAKFLELVLLQFKRETPFIRVRVGEMLFDGYEDPIIERICSGSLRESLCAAANIPMRIKFLENDTDDGEYLIDSGLENIDRIGRVYAWNGRNETPWWSTAQARKINGTNGDLFPPLSSVSSDLPVFFGQLGR</sequence>